<gene>
    <name evidence="1" type="ORF">AUJ42_02120</name>
</gene>
<protein>
    <submittedName>
        <fullName evidence="1">Uncharacterized protein</fullName>
    </submittedName>
</protein>
<evidence type="ECO:0000313" key="2">
    <source>
        <dbReference type="Proteomes" id="UP000182345"/>
    </source>
</evidence>
<comment type="caution">
    <text evidence="1">The sequence shown here is derived from an EMBL/GenBank/DDBJ whole genome shotgun (WGS) entry which is preliminary data.</text>
</comment>
<evidence type="ECO:0000313" key="1">
    <source>
        <dbReference type="EMBL" id="OIN91181.1"/>
    </source>
</evidence>
<reference evidence="1 2" key="1">
    <citation type="journal article" date="2016" name="Environ. Microbiol.">
        <title>Genomic resolution of a cold subsurface aquifer community provides metabolic insights for novel microbes adapted to high CO concentrations.</title>
        <authorList>
            <person name="Probst A.J."/>
            <person name="Castelle C.J."/>
            <person name="Singh A."/>
            <person name="Brown C.T."/>
            <person name="Anantharaman K."/>
            <person name="Sharon I."/>
            <person name="Hug L.A."/>
            <person name="Burstein D."/>
            <person name="Emerson J.B."/>
            <person name="Thomas B.C."/>
            <person name="Banfield J.F."/>
        </authorList>
    </citation>
    <scope>NUCLEOTIDE SEQUENCE [LARGE SCALE GENOMIC DNA]</scope>
    <source>
        <strain evidence="1">CG1_02_44_10</strain>
    </source>
</reference>
<dbReference type="EMBL" id="MNUK01000051">
    <property type="protein sequence ID" value="OIN91181.1"/>
    <property type="molecule type" value="Genomic_DNA"/>
</dbReference>
<dbReference type="Proteomes" id="UP000182345">
    <property type="component" value="Unassembled WGS sequence"/>
</dbReference>
<sequence length="146" mass="15536">MLGVLASHFLPISPGLSSITPEISPSPTPSLTETMGIPGSCTATYEVEINTEELTAKQNYSMYCSDKQSEQGCLSVDVYNQKLDDFSAPDGFPDCKWNVILATPPSVEGKSCGGIAANLPENQCPDGFYCKLDGKYPDAGGVCSKR</sequence>
<dbReference type="AlphaFoldDB" id="A0A1J4RYS8"/>
<organism evidence="1 2">
    <name type="scientific">Candidatus Collierbacteria bacterium CG1_02_44_10</name>
    <dbReference type="NCBI Taxonomy" id="1805087"/>
    <lineage>
        <taxon>Bacteria</taxon>
        <taxon>Candidatus Collieribacteriota</taxon>
    </lineage>
</organism>
<accession>A0A1J4RYS8</accession>
<proteinExistence type="predicted"/>
<name>A0A1J4RYS8_9BACT</name>